<dbReference type="EMBL" id="GILB01006531">
    <property type="protein sequence ID" value="NUU86864.1"/>
    <property type="molecule type" value="Transcribed_RNA"/>
</dbReference>
<evidence type="ECO:0000256" key="1">
    <source>
        <dbReference type="SAM" id="MobiDB-lite"/>
    </source>
</evidence>
<sequence length="124" mass="14245">MLLLKAKKANFKIPCKLQHSQKIKKDKKFLKNISSICISKAPKIFKNQQTHKNPETKNNKVTNSDVSSFFLSKNKTTDFTKTPTDQLNLIQQSSKQAKRERSSNQSGQKERKRNLSEVNQANKP</sequence>
<accession>A0A6M2EP44</accession>
<feature type="compositionally biased region" description="Polar residues" evidence="1">
    <location>
        <begin position="59"/>
        <end position="95"/>
    </location>
</feature>
<feature type="region of interest" description="Disordered" evidence="1">
    <location>
        <begin position="44"/>
        <end position="124"/>
    </location>
</feature>
<organism evidence="2">
    <name type="scientific">Populus davidiana</name>
    <dbReference type="NCBI Taxonomy" id="266767"/>
    <lineage>
        <taxon>Eukaryota</taxon>
        <taxon>Viridiplantae</taxon>
        <taxon>Streptophyta</taxon>
        <taxon>Embryophyta</taxon>
        <taxon>Tracheophyta</taxon>
        <taxon>Spermatophyta</taxon>
        <taxon>Magnoliopsida</taxon>
        <taxon>eudicotyledons</taxon>
        <taxon>Gunneridae</taxon>
        <taxon>Pentapetalae</taxon>
        <taxon>rosids</taxon>
        <taxon>fabids</taxon>
        <taxon>Malpighiales</taxon>
        <taxon>Salicaceae</taxon>
        <taxon>Saliceae</taxon>
        <taxon>Populus</taxon>
    </lineage>
</organism>
<dbReference type="AlphaFoldDB" id="A0A6M2EP44"/>
<protein>
    <submittedName>
        <fullName evidence="2">Uncharacterized protein</fullName>
    </submittedName>
</protein>
<proteinExistence type="predicted"/>
<evidence type="ECO:0000313" key="2">
    <source>
        <dbReference type="EMBL" id="NUU86864.1"/>
    </source>
</evidence>
<reference evidence="2" key="1">
    <citation type="submission" date="2020-03" db="EMBL/GenBank/DDBJ databases">
        <authorList>
            <person name="Zhang R."/>
        </authorList>
    </citation>
    <scope>NUCLEOTIDE SEQUENCE</scope>
</reference>
<name>A0A6M2EP44_9ROSI</name>